<name>A0A1H4C0H1_9BACT</name>
<comment type="similarity">
    <text evidence="2">Belongs to the aerobic coproporphyrinogen-III oxidase family.</text>
</comment>
<dbReference type="OrthoDB" id="9777553at2"/>
<evidence type="ECO:0000256" key="1">
    <source>
        <dbReference type="ARBA" id="ARBA00005168"/>
    </source>
</evidence>
<dbReference type="GO" id="GO:0005737">
    <property type="term" value="C:cytoplasm"/>
    <property type="evidence" value="ECO:0007669"/>
    <property type="project" value="TreeGrafter"/>
</dbReference>
<dbReference type="InterPro" id="IPR001260">
    <property type="entry name" value="Coprogen_oxidase_aer"/>
</dbReference>
<keyword evidence="7" id="KW-0627">Porphyrin biosynthesis</keyword>
<reference evidence="9" key="1">
    <citation type="submission" date="2016-10" db="EMBL/GenBank/DDBJ databases">
        <authorList>
            <person name="Varghese N."/>
            <person name="Submissions S."/>
        </authorList>
    </citation>
    <scope>NUCLEOTIDE SEQUENCE [LARGE SCALE GENOMIC DNA]</scope>
    <source>
        <strain evidence="9">DSM 23920</strain>
    </source>
</reference>
<dbReference type="Pfam" id="PF01218">
    <property type="entry name" value="Coprogen_oxidas"/>
    <property type="match status" value="1"/>
</dbReference>
<evidence type="ECO:0000256" key="7">
    <source>
        <dbReference type="ARBA" id="ARBA00023244"/>
    </source>
</evidence>
<dbReference type="PANTHER" id="PTHR10755">
    <property type="entry name" value="COPROPORPHYRINOGEN III OXIDASE, MITOCHONDRIAL"/>
    <property type="match status" value="1"/>
</dbReference>
<dbReference type="Proteomes" id="UP000199656">
    <property type="component" value="Unassembled WGS sequence"/>
</dbReference>
<dbReference type="RefSeq" id="WP_089761822.1">
    <property type="nucleotide sequence ID" value="NZ_BKAT01000035.1"/>
</dbReference>
<evidence type="ECO:0000256" key="5">
    <source>
        <dbReference type="ARBA" id="ARBA00023002"/>
    </source>
</evidence>
<dbReference type="STRING" id="408074.SAMN05660909_02369"/>
<dbReference type="InterPro" id="IPR036406">
    <property type="entry name" value="Coprogen_oxidase_aer_sf"/>
</dbReference>
<dbReference type="GO" id="GO:0004109">
    <property type="term" value="F:coproporphyrinogen oxidase activity"/>
    <property type="evidence" value="ECO:0007669"/>
    <property type="project" value="UniProtKB-EC"/>
</dbReference>
<keyword evidence="6" id="KW-0350">Heme biosynthesis</keyword>
<evidence type="ECO:0000256" key="4">
    <source>
        <dbReference type="ARBA" id="ARBA00012869"/>
    </source>
</evidence>
<dbReference type="PIRSF" id="PIRSF000166">
    <property type="entry name" value="Coproporphyri_ox"/>
    <property type="match status" value="1"/>
</dbReference>
<dbReference type="Gene3D" id="3.40.1500.10">
    <property type="entry name" value="Coproporphyrinogen III oxidase, aerobic"/>
    <property type="match status" value="1"/>
</dbReference>
<sequence length="306" mass="35044">MAIKEEFISFIHGLQDEICAAFEKIDGKAVFREDPWQRPGGGGGKTRTIANGNVFEKGGVSTSVVHGLLPEAMAQQFGVGNSQFMACGISLVMHPLNPFVPTVHANFRYFELYNEDGRLKDSWFGGGADLTPYYMEEEDGRHFHQTFKEACDQFGADLYPKYKQQCDEYFVNRHRNNEARGIGGIFYDYLRPNADRTAETLLAFSKANGNAFLKSYLPIVEKTKDMPYNDRHRSWQAYRRGRYVEFNLIHDRGTLFGLKTNGRTESILMSLPPLARWEYDFHPEPGSEEAKMVEFLVPRNWIQHAD</sequence>
<keyword evidence="9" id="KW-1185">Reference proteome</keyword>
<accession>A0A1H4C0H1</accession>
<evidence type="ECO:0000313" key="8">
    <source>
        <dbReference type="EMBL" id="SEA53866.1"/>
    </source>
</evidence>
<dbReference type="EMBL" id="FNRL01000009">
    <property type="protein sequence ID" value="SEA53866.1"/>
    <property type="molecule type" value="Genomic_DNA"/>
</dbReference>
<organism evidence="8 9">
    <name type="scientific">Chitinophaga terrae</name>
    <name type="common">ex Kim and Jung 2007</name>
    <dbReference type="NCBI Taxonomy" id="408074"/>
    <lineage>
        <taxon>Bacteria</taxon>
        <taxon>Pseudomonadati</taxon>
        <taxon>Bacteroidota</taxon>
        <taxon>Chitinophagia</taxon>
        <taxon>Chitinophagales</taxon>
        <taxon>Chitinophagaceae</taxon>
        <taxon>Chitinophaga</taxon>
    </lineage>
</organism>
<gene>
    <name evidence="8" type="ORF">SAMN05660909_02369</name>
</gene>
<dbReference type="EC" id="1.3.3.3" evidence="4"/>
<dbReference type="GO" id="GO:0006782">
    <property type="term" value="P:protoporphyrinogen IX biosynthetic process"/>
    <property type="evidence" value="ECO:0007669"/>
    <property type="project" value="TreeGrafter"/>
</dbReference>
<dbReference type="NCBIfam" id="NF003727">
    <property type="entry name" value="PRK05330.1"/>
    <property type="match status" value="1"/>
</dbReference>
<proteinExistence type="inferred from homology"/>
<keyword evidence="5" id="KW-0560">Oxidoreductase</keyword>
<evidence type="ECO:0000256" key="2">
    <source>
        <dbReference type="ARBA" id="ARBA00010644"/>
    </source>
</evidence>
<evidence type="ECO:0000256" key="6">
    <source>
        <dbReference type="ARBA" id="ARBA00023133"/>
    </source>
</evidence>
<evidence type="ECO:0000256" key="3">
    <source>
        <dbReference type="ARBA" id="ARBA00011738"/>
    </source>
</evidence>
<comment type="subunit">
    <text evidence="3">Homodimer.</text>
</comment>
<dbReference type="AlphaFoldDB" id="A0A1H4C0H1"/>
<dbReference type="PANTHER" id="PTHR10755:SF0">
    <property type="entry name" value="OXYGEN-DEPENDENT COPROPORPHYRINOGEN-III OXIDASE, MITOCHONDRIAL"/>
    <property type="match status" value="1"/>
</dbReference>
<protein>
    <recommendedName>
        <fullName evidence="4">coproporphyrinogen oxidase</fullName>
        <ecNumber evidence="4">1.3.3.3</ecNumber>
    </recommendedName>
</protein>
<dbReference type="SUPFAM" id="SSF102886">
    <property type="entry name" value="Coproporphyrinogen III oxidase"/>
    <property type="match status" value="1"/>
</dbReference>
<dbReference type="PRINTS" id="PR00073">
    <property type="entry name" value="COPRGNOXDASE"/>
</dbReference>
<evidence type="ECO:0000313" key="9">
    <source>
        <dbReference type="Proteomes" id="UP000199656"/>
    </source>
</evidence>
<comment type="pathway">
    <text evidence="1">Porphyrin-containing compound metabolism; protoporphyrin-IX biosynthesis; protoporphyrinogen-IX from coproporphyrinogen-III (O2 route): step 1/1.</text>
</comment>